<keyword evidence="5 15" id="KW-0945">Host-virus interaction</keyword>
<comment type="function">
    <text evidence="15">Minor protein of the capsid that localizes along the inner surface of the virion, within the central cavities beneath the L1 pentamers. Plays a role in capsid stabilization through interaction with the major capsid protein L1. Once the virion enters the host cell, L2 escorts the genomic DNA into the nucleus by promoting escape from the endosomal compartments and traffic through the host Golgi network. Mechanistically, the C-terminus of L2 possesses a cell-penetrating peptide that protudes from the host endosome, interacts with host cytoplasmic retromer cargo and thereby mediates the capsid delivery to the host trans-Golgi network. Plays a role through its interaction with host dynein in the intracellular microtubule-dependent transport of viral capsid toward the nucleus. Mediates the viral genome import into the nucleus through binding to host importins. Once within the nucleus, L2 localizes viral genomes to host PML bodies in order to activate early gene expression for establishment of infection. Later on, promotes late gene expression by interacting with the viral E2 protein and by inhibiting its transcriptional activation functions. During virion assembly, encapsidates the genome by direct interaction with the viral DNA.</text>
</comment>
<feature type="disulfide bond" evidence="15">
    <location>
        <begin position="18"/>
        <end position="24"/>
    </location>
</feature>
<dbReference type="InterPro" id="IPR001412">
    <property type="entry name" value="aa-tRNA-synth_I_CS"/>
</dbReference>
<keyword evidence="2 15" id="KW-0597">Phosphoprotein</keyword>
<dbReference type="GeneID" id="37618282"/>
<comment type="subcellular location">
    <subcellularLocation>
        <location evidence="15">Virion</location>
    </subcellularLocation>
    <subcellularLocation>
        <location evidence="15">Host nucleus</location>
    </subcellularLocation>
</comment>
<evidence type="ECO:0000256" key="7">
    <source>
        <dbReference type="ARBA" id="ARBA00022844"/>
    </source>
</evidence>
<comment type="subunit">
    <text evidence="15">Interacts with major capsid protein L1. Interacts with E2; this interaction inhibits E2 transcriptional activity but not the DNA replication function E2. Interacts with host HSPA8; this interaction is required for L2 nuclear translocation. Interacts with host importins KPNB2 and KPNB3. Forms a complex with importin alpha2-beta1 heterodimers via interaction with the importin alpha2 adapter. Interacts with host DYNLT1; this interaction is essential for virus intracellular transport during entry. Interacts (via C-terminus) with host retromer subunits VPS35 AND VPS29.</text>
</comment>
<comment type="PTM">
    <text evidence="15">Highly phosphorylated.</text>
</comment>
<dbReference type="GO" id="GO:0042025">
    <property type="term" value="C:host cell nucleus"/>
    <property type="evidence" value="ECO:0007669"/>
    <property type="project" value="UniProtKB-SubCell"/>
</dbReference>
<evidence type="ECO:0000256" key="3">
    <source>
        <dbReference type="ARBA" id="ARBA00022561"/>
    </source>
</evidence>
<dbReference type="GO" id="GO:0005198">
    <property type="term" value="F:structural molecule activity"/>
    <property type="evidence" value="ECO:0007669"/>
    <property type="project" value="UniProtKB-UniRule"/>
</dbReference>
<evidence type="ECO:0000256" key="1">
    <source>
        <dbReference type="ARBA" id="ARBA00022524"/>
    </source>
</evidence>
<dbReference type="GO" id="GO:0046718">
    <property type="term" value="P:symbiont entry into host cell"/>
    <property type="evidence" value="ECO:0007669"/>
    <property type="project" value="UniProtKB-KW"/>
</dbReference>
<dbReference type="GO" id="GO:0005524">
    <property type="term" value="F:ATP binding"/>
    <property type="evidence" value="ECO:0007669"/>
    <property type="project" value="InterPro"/>
</dbReference>
<keyword evidence="14 15" id="KW-1160">Virus entry into host cell</keyword>
<dbReference type="OrthoDB" id="8047at10239"/>
<evidence type="ECO:0000256" key="10">
    <source>
        <dbReference type="ARBA" id="ARBA00023046"/>
    </source>
</evidence>
<keyword evidence="17" id="KW-1185">Reference proteome</keyword>
<dbReference type="GO" id="GO:0075732">
    <property type="term" value="P:viral penetration into host nucleus"/>
    <property type="evidence" value="ECO:0007669"/>
    <property type="project" value="UniProtKB-KW"/>
</dbReference>
<reference evidence="16 17" key="1">
    <citation type="submission" date="2014-11" db="EMBL/GenBank/DDBJ databases">
        <title>Molecular Characterization of Two Novel Mucosotropic Papillomaviruses of a Florida Manatee (Trichechus manatus latirostris).</title>
        <authorList>
            <person name="Zahin M."/>
            <person name="Ghim S.-J."/>
            <person name="Khanal S."/>
            <person name="Bossart G.D."/>
            <person name="Jenson A.B."/>
            <person name="Joh J."/>
        </authorList>
    </citation>
    <scope>NUCLEOTIDE SEQUENCE [LARGE SCALE GENOMIC DNA]</scope>
    <source>
        <strain evidence="16">TmPV-3</strain>
    </source>
</reference>
<keyword evidence="7 15" id="KW-0946">Virion</keyword>
<dbReference type="PROSITE" id="PS00178">
    <property type="entry name" value="AA_TRNA_LIGASE_I"/>
    <property type="match status" value="1"/>
</dbReference>
<evidence type="ECO:0000313" key="16">
    <source>
        <dbReference type="EMBL" id="AKE50900.1"/>
    </source>
</evidence>
<dbReference type="GO" id="GO:0004812">
    <property type="term" value="F:aminoacyl-tRNA ligase activity"/>
    <property type="evidence" value="ECO:0007669"/>
    <property type="project" value="InterPro"/>
</dbReference>
<evidence type="ECO:0000256" key="14">
    <source>
        <dbReference type="ARBA" id="ARBA00023296"/>
    </source>
</evidence>
<organism evidence="16 17">
    <name type="scientific">Trichechus manatus latirostris papillomavirus 3</name>
    <dbReference type="NCBI Taxonomy" id="2848316"/>
    <lineage>
        <taxon>Viruses</taxon>
        <taxon>Monodnaviria</taxon>
        <taxon>Shotokuvirae</taxon>
        <taxon>Cossaviricota</taxon>
        <taxon>Papovaviricetes</taxon>
        <taxon>Zurhausenvirales</taxon>
        <taxon>Papillomaviridae</taxon>
        <taxon>Firstpapillomavirinae</taxon>
        <taxon>Rhopapillomavirus</taxon>
        <taxon>Rhopapillomavirus 2</taxon>
    </lineage>
</organism>
<comment type="caution">
    <text evidence="15">Lacks conserved residue(s) required for the propagation of feature annotation.</text>
</comment>
<keyword evidence="4 15" id="KW-1048">Host nucleus</keyword>
<dbReference type="InterPro" id="IPR000784">
    <property type="entry name" value="Late_L2"/>
</dbReference>
<dbReference type="Pfam" id="PF00513">
    <property type="entry name" value="Late_protein_L2"/>
    <property type="match status" value="1"/>
</dbReference>
<evidence type="ECO:0000256" key="15">
    <source>
        <dbReference type="HAMAP-Rule" id="MF_04003"/>
    </source>
</evidence>
<protein>
    <recommendedName>
        <fullName evidence="15">Minor capsid protein L2</fullName>
    </recommendedName>
</protein>
<dbReference type="EMBL" id="KP205502">
    <property type="protein sequence ID" value="AKE50900.1"/>
    <property type="molecule type" value="Genomic_DNA"/>
</dbReference>
<dbReference type="KEGG" id="vg:37618282"/>
<gene>
    <name evidence="15 16" type="primary">L2</name>
</gene>
<keyword evidence="9 15" id="KW-1177">Microtubular inwards viral transport</keyword>
<evidence type="ECO:0000256" key="6">
    <source>
        <dbReference type="ARBA" id="ARBA00022812"/>
    </source>
</evidence>
<evidence type="ECO:0000256" key="13">
    <source>
        <dbReference type="ARBA" id="ARBA00023157"/>
    </source>
</evidence>
<keyword evidence="12 15" id="KW-0238">DNA-binding</keyword>
<name>A0A0F6TNT7_9PAPI</name>
<evidence type="ECO:0000256" key="11">
    <source>
        <dbReference type="ARBA" id="ARBA00023120"/>
    </source>
</evidence>
<dbReference type="GO" id="GO:0003677">
    <property type="term" value="F:DNA binding"/>
    <property type="evidence" value="ECO:0007669"/>
    <property type="project" value="UniProtKB-UniRule"/>
</dbReference>
<keyword evidence="1 15" id="KW-1163">Viral penetration into host nucleus</keyword>
<evidence type="ECO:0000256" key="2">
    <source>
        <dbReference type="ARBA" id="ARBA00022553"/>
    </source>
</evidence>
<dbReference type="Proteomes" id="UP000174148">
    <property type="component" value="Segment"/>
</dbReference>
<dbReference type="GO" id="GO:0043657">
    <property type="term" value="C:host cell"/>
    <property type="evidence" value="ECO:0007669"/>
    <property type="project" value="GOC"/>
</dbReference>
<comment type="similarity">
    <text evidence="15">Belongs to the papillomaviridae L2 protein family.</text>
</comment>
<keyword evidence="11 15" id="KW-1176">Cytoplasmic inwards viral transport</keyword>
<keyword evidence="3 15" id="KW-0167">Capsid protein</keyword>
<proteinExistence type="inferred from homology"/>
<accession>A0A0F6TNT7</accession>
<evidence type="ECO:0000313" key="17">
    <source>
        <dbReference type="Proteomes" id="UP000174148"/>
    </source>
</evidence>
<keyword evidence="10" id="KW-1039">Host endosome</keyword>
<dbReference type="RefSeq" id="YP_009507322.1">
    <property type="nucleotide sequence ID" value="NC_038526.1"/>
</dbReference>
<evidence type="ECO:0000256" key="9">
    <source>
        <dbReference type="ARBA" id="ARBA00022952"/>
    </source>
</evidence>
<evidence type="ECO:0000256" key="4">
    <source>
        <dbReference type="ARBA" id="ARBA00022562"/>
    </source>
</evidence>
<keyword evidence="13 15" id="KW-1015">Disulfide bond</keyword>
<evidence type="ECO:0000256" key="12">
    <source>
        <dbReference type="ARBA" id="ARBA00023125"/>
    </source>
</evidence>
<evidence type="ECO:0000256" key="5">
    <source>
        <dbReference type="ARBA" id="ARBA00022581"/>
    </source>
</evidence>
<keyword evidence="6" id="KW-1040">Host Golgi apparatus</keyword>
<dbReference type="GO" id="GO:0075521">
    <property type="term" value="P:microtubule-dependent intracellular transport of viral material towards nucleus"/>
    <property type="evidence" value="ECO:0007669"/>
    <property type="project" value="UniProtKB-UniRule"/>
</dbReference>
<dbReference type="GO" id="GO:0019028">
    <property type="term" value="C:viral capsid"/>
    <property type="evidence" value="ECO:0007669"/>
    <property type="project" value="UniProtKB-UniRule"/>
</dbReference>
<evidence type="ECO:0000256" key="8">
    <source>
        <dbReference type="ARBA" id="ARBA00022921"/>
    </source>
</evidence>
<dbReference type="HAMAP" id="MF_04003">
    <property type="entry name" value="PPV_L2"/>
    <property type="match status" value="1"/>
</dbReference>
<sequence length="519" mass="55458">MPRLRTKRATVESIYRSCKATNTCSADVINTVEQNTLADRLLKWISGLVYFGNLGIGTAGGGGGRFGYGALGGTRAAITPSAARPPVVPETLGLLEVAGPTAGEIDAATPSIVPLLDGSTVESVNIEAVAEVHPAPPAQGTSTLGGVAETTGSILPASDPPIQTAVTHTEFSNPAYEITTSTSDSVGEISTGDHMVVVGGGSGQSIGEEIPLLQLSPDNTFDTSDVLETEFGGRTSTPDTQAPRVRGDRGLLYSRYTTQQEITNPTFLSTPYDLVAYNNPAFEGTDSFDFPPAASPYTVEAAPDPAFNDILHLGHARYSTTATNRVRVSRLGTRPGVRTRTGTLLTGRTHFYQDLSSINESLELTPLSERIPSSHSTSTSIGQSIQGYPDNDPIIIDSSFEIIDLNSTSAEYSEADLLDIYEDIADHAQLVIGRPRHPTTVNIPIENTIGKDTIIDSSSGFFVEVPEVHGTTLNPTQTDRDGHIFVYSPHLTSFDFLPHPSLLKRKRKRSLDDDFTILQ</sequence>
<keyword evidence="8 15" id="KW-0426">Late protein</keyword>